<evidence type="ECO:0000256" key="6">
    <source>
        <dbReference type="ARBA" id="ARBA00022771"/>
    </source>
</evidence>
<keyword evidence="9" id="KW-1133">Transmembrane helix</keyword>
<evidence type="ECO:0000256" key="8">
    <source>
        <dbReference type="ARBA" id="ARBA00022833"/>
    </source>
</evidence>
<evidence type="ECO:0000256" key="5">
    <source>
        <dbReference type="ARBA" id="ARBA00022723"/>
    </source>
</evidence>
<dbReference type="PANTHER" id="PTHR46913">
    <property type="entry name" value="RING-H2 FINGER PROTEIN ATL16"/>
    <property type="match status" value="1"/>
</dbReference>
<keyword evidence="5" id="KW-0479">Metal-binding</keyword>
<dbReference type="Proteomes" id="UP001603857">
    <property type="component" value="Unassembled WGS sequence"/>
</dbReference>
<dbReference type="Gene3D" id="3.30.40.10">
    <property type="entry name" value="Zinc/RING finger domain, C3HC4 (zinc finger)"/>
    <property type="match status" value="1"/>
</dbReference>
<accession>A0ABD1MDX2</accession>
<name>A0ABD1MDX2_9FABA</name>
<dbReference type="PANTHER" id="PTHR46913:SF19">
    <property type="entry name" value="RING-TYPE E3 UBIQUITIN TRANSFERASE"/>
    <property type="match status" value="1"/>
</dbReference>
<evidence type="ECO:0000256" key="2">
    <source>
        <dbReference type="ARBA" id="ARBA00004906"/>
    </source>
</evidence>
<feature type="transmembrane region" description="Helical" evidence="9">
    <location>
        <begin position="20"/>
        <end position="42"/>
    </location>
</feature>
<dbReference type="InterPro" id="IPR001841">
    <property type="entry name" value="Znf_RING"/>
</dbReference>
<dbReference type="Pfam" id="PF17123">
    <property type="entry name" value="zf-RING_11"/>
    <property type="match status" value="1"/>
</dbReference>
<dbReference type="InterPro" id="IPR044600">
    <property type="entry name" value="ATL1/ATL16-like"/>
</dbReference>
<dbReference type="GO" id="GO:0008270">
    <property type="term" value="F:zinc ion binding"/>
    <property type="evidence" value="ECO:0007669"/>
    <property type="project" value="UniProtKB-KW"/>
</dbReference>
<organism evidence="11 12">
    <name type="scientific">Flemingia macrophylla</name>
    <dbReference type="NCBI Taxonomy" id="520843"/>
    <lineage>
        <taxon>Eukaryota</taxon>
        <taxon>Viridiplantae</taxon>
        <taxon>Streptophyta</taxon>
        <taxon>Embryophyta</taxon>
        <taxon>Tracheophyta</taxon>
        <taxon>Spermatophyta</taxon>
        <taxon>Magnoliopsida</taxon>
        <taxon>eudicotyledons</taxon>
        <taxon>Gunneridae</taxon>
        <taxon>Pentapetalae</taxon>
        <taxon>rosids</taxon>
        <taxon>fabids</taxon>
        <taxon>Fabales</taxon>
        <taxon>Fabaceae</taxon>
        <taxon>Papilionoideae</taxon>
        <taxon>50 kb inversion clade</taxon>
        <taxon>NPAAA clade</taxon>
        <taxon>indigoferoid/millettioid clade</taxon>
        <taxon>Phaseoleae</taxon>
        <taxon>Flemingia</taxon>
    </lineage>
</organism>
<dbReference type="AlphaFoldDB" id="A0ABD1MDX2"/>
<dbReference type="SUPFAM" id="SSF57850">
    <property type="entry name" value="RING/U-box"/>
    <property type="match status" value="1"/>
</dbReference>
<evidence type="ECO:0000256" key="9">
    <source>
        <dbReference type="SAM" id="Phobius"/>
    </source>
</evidence>
<proteinExistence type="predicted"/>
<evidence type="ECO:0000256" key="3">
    <source>
        <dbReference type="ARBA" id="ARBA00012483"/>
    </source>
</evidence>
<keyword evidence="7" id="KW-0833">Ubl conjugation pathway</keyword>
<evidence type="ECO:0000256" key="1">
    <source>
        <dbReference type="ARBA" id="ARBA00000900"/>
    </source>
</evidence>
<keyword evidence="9" id="KW-0472">Membrane</keyword>
<dbReference type="PROSITE" id="PS51257">
    <property type="entry name" value="PROKAR_LIPOPROTEIN"/>
    <property type="match status" value="1"/>
</dbReference>
<dbReference type="EC" id="2.3.2.27" evidence="3"/>
<keyword evidence="8" id="KW-0862">Zinc</keyword>
<dbReference type="EMBL" id="JBGMDY010000005">
    <property type="protein sequence ID" value="KAL2333949.1"/>
    <property type="molecule type" value="Genomic_DNA"/>
</dbReference>
<keyword evidence="12" id="KW-1185">Reference proteome</keyword>
<comment type="pathway">
    <text evidence="2">Protein modification; protein ubiquitination.</text>
</comment>
<comment type="catalytic activity">
    <reaction evidence="1">
        <text>S-ubiquitinyl-[E2 ubiquitin-conjugating enzyme]-L-cysteine + [acceptor protein]-L-lysine = [E2 ubiquitin-conjugating enzyme]-L-cysteine + N(6)-ubiquitinyl-[acceptor protein]-L-lysine.</text>
        <dbReference type="EC" id="2.3.2.27"/>
    </reaction>
</comment>
<reference evidence="11 12" key="1">
    <citation type="submission" date="2024-08" db="EMBL/GenBank/DDBJ databases">
        <title>Insights into the chromosomal genome structure of Flemingia macrophylla.</title>
        <authorList>
            <person name="Ding Y."/>
            <person name="Zhao Y."/>
            <person name="Bi W."/>
            <person name="Wu M."/>
            <person name="Zhao G."/>
            <person name="Gong Y."/>
            <person name="Li W."/>
            <person name="Zhang P."/>
        </authorList>
    </citation>
    <scope>NUCLEOTIDE SEQUENCE [LARGE SCALE GENOMIC DNA]</scope>
    <source>
        <strain evidence="11">DYQJB</strain>
        <tissue evidence="11">Leaf</tissue>
    </source>
</reference>
<keyword evidence="6" id="KW-0863">Zinc-finger</keyword>
<evidence type="ECO:0000259" key="10">
    <source>
        <dbReference type="Pfam" id="PF17123"/>
    </source>
</evidence>
<gene>
    <name evidence="11" type="ORF">Fmac_015162</name>
</gene>
<keyword evidence="4" id="KW-0808">Transferase</keyword>
<feature type="domain" description="RING-type" evidence="10">
    <location>
        <begin position="74"/>
        <end position="98"/>
    </location>
</feature>
<sequence>MVASDRGIPLHEHDGHALCVAMLVMACMMGVVTFFFAISLLIRYICTVGLQQSLIDSITVFSYWKEGGIIDDTECFVCLGEFEEDENLRLLPKCSHAFYIPYIDTWLLSQNLSHVSCTRAPSSRTPSNGSYKCFSRYSRGPIGLELEEGDLNEKVIFAQQEIFVFHSLEEPEFNLAFFIPSLIVKDALSSWEPSHGVVSILQKFVSFDAAAFGSSRPLAHPQSVVPGNGAIRSQLLGQPLFLHQRKKEFSFLQKLSYIALKEGGSIPAEMAALFRTAMHQAADVGSGTRTGIESISPTNMRKSSGAIISVQDLRTNPFEGEGDDEYGIPYILPPRKRIKKGEDRRLHNGASSLELAWKLWARRLHGCIYLSMLLYSLWRIQKGDSREIEGFLEESKGFLEGKVDIVGGKSPKFMVGVA</sequence>
<protein>
    <recommendedName>
        <fullName evidence="3">RING-type E3 ubiquitin transferase</fullName>
        <ecNumber evidence="3">2.3.2.27</ecNumber>
    </recommendedName>
</protein>
<dbReference type="InterPro" id="IPR013083">
    <property type="entry name" value="Znf_RING/FYVE/PHD"/>
</dbReference>
<evidence type="ECO:0000313" key="12">
    <source>
        <dbReference type="Proteomes" id="UP001603857"/>
    </source>
</evidence>
<evidence type="ECO:0000256" key="7">
    <source>
        <dbReference type="ARBA" id="ARBA00022786"/>
    </source>
</evidence>
<comment type="caution">
    <text evidence="11">The sequence shown here is derived from an EMBL/GenBank/DDBJ whole genome shotgun (WGS) entry which is preliminary data.</text>
</comment>
<evidence type="ECO:0000313" key="11">
    <source>
        <dbReference type="EMBL" id="KAL2333949.1"/>
    </source>
</evidence>
<dbReference type="GO" id="GO:0061630">
    <property type="term" value="F:ubiquitin protein ligase activity"/>
    <property type="evidence" value="ECO:0007669"/>
    <property type="project" value="UniProtKB-EC"/>
</dbReference>
<evidence type="ECO:0000256" key="4">
    <source>
        <dbReference type="ARBA" id="ARBA00022679"/>
    </source>
</evidence>
<keyword evidence="9" id="KW-0812">Transmembrane</keyword>